<proteinExistence type="predicted"/>
<evidence type="ECO:0000256" key="3">
    <source>
        <dbReference type="ARBA" id="ARBA00023163"/>
    </source>
</evidence>
<dbReference type="InterPro" id="IPR009057">
    <property type="entry name" value="Homeodomain-like_sf"/>
</dbReference>
<evidence type="ECO:0000313" key="8">
    <source>
        <dbReference type="Proteomes" id="UP000749040"/>
    </source>
</evidence>
<name>A0ABS2TLK8_9ACTN</name>
<reference evidence="7 8" key="1">
    <citation type="submission" date="2021-01" db="EMBL/GenBank/DDBJ databases">
        <title>Streptomyces acididurans sp. nov., isolated from a peat swamp forest soil.</title>
        <authorList>
            <person name="Chantavorakit T."/>
            <person name="Duangmal K."/>
        </authorList>
    </citation>
    <scope>NUCLEOTIDE SEQUENCE [LARGE SCALE GENOMIC DNA]</scope>
    <source>
        <strain evidence="7 8">KK5PA1</strain>
    </source>
</reference>
<feature type="domain" description="HTH tetR-type" evidence="6">
    <location>
        <begin position="15"/>
        <end position="73"/>
    </location>
</feature>
<evidence type="ECO:0000256" key="4">
    <source>
        <dbReference type="PROSITE-ProRule" id="PRU00335"/>
    </source>
</evidence>
<dbReference type="Pfam" id="PF00440">
    <property type="entry name" value="TetR_N"/>
    <property type="match status" value="1"/>
</dbReference>
<organism evidence="7 8">
    <name type="scientific">Actinacidiphila acididurans</name>
    <dbReference type="NCBI Taxonomy" id="2784346"/>
    <lineage>
        <taxon>Bacteria</taxon>
        <taxon>Bacillati</taxon>
        <taxon>Actinomycetota</taxon>
        <taxon>Actinomycetes</taxon>
        <taxon>Kitasatosporales</taxon>
        <taxon>Streptomycetaceae</taxon>
        <taxon>Actinacidiphila</taxon>
    </lineage>
</organism>
<keyword evidence="8" id="KW-1185">Reference proteome</keyword>
<dbReference type="PROSITE" id="PS50977">
    <property type="entry name" value="HTH_TETR_2"/>
    <property type="match status" value="1"/>
</dbReference>
<keyword evidence="2 4" id="KW-0238">DNA-binding</keyword>
<dbReference type="PANTHER" id="PTHR30055:SF234">
    <property type="entry name" value="HTH-TYPE TRANSCRIPTIONAL REGULATOR BETI"/>
    <property type="match status" value="1"/>
</dbReference>
<evidence type="ECO:0000256" key="5">
    <source>
        <dbReference type="SAM" id="MobiDB-lite"/>
    </source>
</evidence>
<feature type="region of interest" description="Disordered" evidence="5">
    <location>
        <begin position="202"/>
        <end position="221"/>
    </location>
</feature>
<dbReference type="Gene3D" id="1.10.357.10">
    <property type="entry name" value="Tetracycline Repressor, domain 2"/>
    <property type="match status" value="1"/>
</dbReference>
<evidence type="ECO:0000259" key="6">
    <source>
        <dbReference type="PROSITE" id="PS50977"/>
    </source>
</evidence>
<feature type="DNA-binding region" description="H-T-H motif" evidence="4">
    <location>
        <begin position="36"/>
        <end position="55"/>
    </location>
</feature>
<evidence type="ECO:0000256" key="1">
    <source>
        <dbReference type="ARBA" id="ARBA00023015"/>
    </source>
</evidence>
<dbReference type="SUPFAM" id="SSF46689">
    <property type="entry name" value="Homeodomain-like"/>
    <property type="match status" value="1"/>
</dbReference>
<comment type="caution">
    <text evidence="7">The sequence shown here is derived from an EMBL/GenBank/DDBJ whole genome shotgun (WGS) entry which is preliminary data.</text>
</comment>
<dbReference type="RefSeq" id="WP_205356097.1">
    <property type="nucleotide sequence ID" value="NZ_JADKYB010000003.1"/>
</dbReference>
<evidence type="ECO:0000313" key="7">
    <source>
        <dbReference type="EMBL" id="MBM9504225.1"/>
    </source>
</evidence>
<keyword evidence="3" id="KW-0804">Transcription</keyword>
<sequence length="221" mass="23727">MASPGTEGGRVNQKLRTRRAIVQAAAELSESGRDVNMAEIAKAALVSEATAYRYFPDLSSLLEEAIVGYVPSPEDALRSVAQSGDVVERVAAATEYLLRHVLRRQGVVRAMIAGTITRPERSTRRPGLRFGLIDYALSPLTDGSAALGAEALEQLRRDLSVVVSAEALFSLTDLYGLPPEEAVASLVRTATSLARASLEKCDAPAARPRRRLTAPRDRAAD</sequence>
<dbReference type="InterPro" id="IPR001647">
    <property type="entry name" value="HTH_TetR"/>
</dbReference>
<protein>
    <submittedName>
        <fullName evidence="7">TetR/AcrR family transcriptional regulator</fullName>
    </submittedName>
</protein>
<dbReference type="PANTHER" id="PTHR30055">
    <property type="entry name" value="HTH-TYPE TRANSCRIPTIONAL REGULATOR RUTR"/>
    <property type="match status" value="1"/>
</dbReference>
<evidence type="ECO:0000256" key="2">
    <source>
        <dbReference type="ARBA" id="ARBA00023125"/>
    </source>
</evidence>
<dbReference type="EMBL" id="JADKYB010000003">
    <property type="protein sequence ID" value="MBM9504225.1"/>
    <property type="molecule type" value="Genomic_DNA"/>
</dbReference>
<dbReference type="InterPro" id="IPR050109">
    <property type="entry name" value="HTH-type_TetR-like_transc_reg"/>
</dbReference>
<accession>A0ABS2TLK8</accession>
<keyword evidence="1" id="KW-0805">Transcription regulation</keyword>
<gene>
    <name evidence="7" type="ORF">ITX44_06695</name>
</gene>
<dbReference type="Proteomes" id="UP000749040">
    <property type="component" value="Unassembled WGS sequence"/>
</dbReference>